<feature type="region of interest" description="Disordered" evidence="11">
    <location>
        <begin position="1001"/>
        <end position="1045"/>
    </location>
</feature>
<evidence type="ECO:0000256" key="6">
    <source>
        <dbReference type="ARBA" id="ARBA00022786"/>
    </source>
</evidence>
<dbReference type="Gene3D" id="3.30.40.10">
    <property type="entry name" value="Zinc/RING finger domain, C3HC4 (zinc finger)"/>
    <property type="match status" value="1"/>
</dbReference>
<dbReference type="OrthoDB" id="15304at2759"/>
<accession>A0A504ZC60</accession>
<keyword evidence="6 10" id="KW-0833">Ubl conjugation pathway</keyword>
<feature type="domain" description="UBR-type" evidence="12">
    <location>
        <begin position="105"/>
        <end position="176"/>
    </location>
</feature>
<feature type="region of interest" description="Disordered" evidence="11">
    <location>
        <begin position="2096"/>
        <end position="2120"/>
    </location>
</feature>
<evidence type="ECO:0000256" key="8">
    <source>
        <dbReference type="ARBA" id="ARBA00046341"/>
    </source>
</evidence>
<keyword evidence="5 10" id="KW-0863">Zinc-finger</keyword>
<dbReference type="Gene3D" id="2.10.110.30">
    <property type="match status" value="1"/>
</dbReference>
<comment type="similarity">
    <text evidence="8 10">Belongs to the E3 ubiquitin-protein ligase UBR1-like family.</text>
</comment>
<protein>
    <recommendedName>
        <fullName evidence="10">E3 ubiquitin-protein ligase</fullName>
        <ecNumber evidence="10">2.3.2.27</ecNumber>
    </recommendedName>
</protein>
<feature type="region of interest" description="Disordered" evidence="11">
    <location>
        <begin position="918"/>
        <end position="939"/>
    </location>
</feature>
<comment type="caution">
    <text evidence="13">The sequence shown here is derived from an EMBL/GenBank/DDBJ whole genome shotgun (WGS) entry which is preliminary data.</text>
</comment>
<evidence type="ECO:0000313" key="14">
    <source>
        <dbReference type="Proteomes" id="UP000316759"/>
    </source>
</evidence>
<keyword evidence="14" id="KW-1185">Reference proteome</keyword>
<evidence type="ECO:0000256" key="1">
    <source>
        <dbReference type="ARBA" id="ARBA00000900"/>
    </source>
</evidence>
<dbReference type="InterPro" id="IPR055194">
    <property type="entry name" value="UBR1-like_WH"/>
</dbReference>
<dbReference type="GO" id="GO:0008270">
    <property type="term" value="F:zinc ion binding"/>
    <property type="evidence" value="ECO:0007669"/>
    <property type="project" value="UniProtKB-UniRule"/>
</dbReference>
<dbReference type="GO" id="GO:0000151">
    <property type="term" value="C:ubiquitin ligase complex"/>
    <property type="evidence" value="ECO:0007669"/>
    <property type="project" value="TreeGrafter"/>
</dbReference>
<dbReference type="InterPro" id="IPR013083">
    <property type="entry name" value="Znf_RING/FYVE/PHD"/>
</dbReference>
<evidence type="ECO:0000256" key="2">
    <source>
        <dbReference type="ARBA" id="ARBA00004906"/>
    </source>
</evidence>
<evidence type="ECO:0000313" key="13">
    <source>
        <dbReference type="EMBL" id="TPP66830.1"/>
    </source>
</evidence>
<feature type="compositionally biased region" description="Low complexity" evidence="11">
    <location>
        <begin position="2099"/>
        <end position="2120"/>
    </location>
</feature>
<dbReference type="EC" id="2.3.2.27" evidence="10"/>
<dbReference type="PANTHER" id="PTHR21497">
    <property type="entry name" value="UBIQUITIN LIGASE E3 ALPHA-RELATED"/>
    <property type="match status" value="1"/>
</dbReference>
<dbReference type="CDD" id="cd19673">
    <property type="entry name" value="UBR-box_UBR3"/>
    <property type="match status" value="1"/>
</dbReference>
<comment type="function">
    <text evidence="10">Ubiquitin ligase protein which is a component of the N-end rule pathway. Recognizes and binds to proteins bearing specific N-terminal residues that are destabilizing according to the N-end rule, leading to their ubiquitination and subsequent degradation.</text>
</comment>
<evidence type="ECO:0000256" key="4">
    <source>
        <dbReference type="ARBA" id="ARBA00022723"/>
    </source>
</evidence>
<keyword evidence="7 10" id="KW-0862">Zinc</keyword>
<proteinExistence type="inferred from homology"/>
<evidence type="ECO:0000256" key="11">
    <source>
        <dbReference type="SAM" id="MobiDB-lite"/>
    </source>
</evidence>
<feature type="region of interest" description="Disordered" evidence="11">
    <location>
        <begin position="1629"/>
        <end position="1662"/>
    </location>
</feature>
<dbReference type="InterPro" id="IPR003126">
    <property type="entry name" value="Znf_UBR"/>
</dbReference>
<dbReference type="GO" id="GO:0016567">
    <property type="term" value="P:protein ubiquitination"/>
    <property type="evidence" value="ECO:0007669"/>
    <property type="project" value="UniProtKB-UniRule"/>
</dbReference>
<dbReference type="FunFam" id="2.10.110.30:FF:000002">
    <property type="entry name" value="Putative e3 ubiquitin-protein ligase ubr3"/>
    <property type="match status" value="1"/>
</dbReference>
<dbReference type="PANTHER" id="PTHR21497:SF39">
    <property type="entry name" value="E3 UBIQUITIN-PROTEIN LIGASE UBR3"/>
    <property type="match status" value="1"/>
</dbReference>
<dbReference type="GO" id="GO:0061630">
    <property type="term" value="F:ubiquitin protein ligase activity"/>
    <property type="evidence" value="ECO:0007669"/>
    <property type="project" value="UniProtKB-UniRule"/>
</dbReference>
<evidence type="ECO:0000256" key="10">
    <source>
        <dbReference type="RuleBase" id="RU366018"/>
    </source>
</evidence>
<name>A0A504ZC60_FASGI</name>
<dbReference type="Pfam" id="PF18995">
    <property type="entry name" value="PRT6_C"/>
    <property type="match status" value="1"/>
</dbReference>
<organism evidence="13 14">
    <name type="scientific">Fasciola gigantica</name>
    <name type="common">Giant liver fluke</name>
    <dbReference type="NCBI Taxonomy" id="46835"/>
    <lineage>
        <taxon>Eukaryota</taxon>
        <taxon>Metazoa</taxon>
        <taxon>Spiralia</taxon>
        <taxon>Lophotrochozoa</taxon>
        <taxon>Platyhelminthes</taxon>
        <taxon>Trematoda</taxon>
        <taxon>Digenea</taxon>
        <taxon>Plagiorchiida</taxon>
        <taxon>Echinostomata</taxon>
        <taxon>Echinostomatoidea</taxon>
        <taxon>Fasciolidae</taxon>
        <taxon>Fasciola</taxon>
    </lineage>
</organism>
<dbReference type="EMBL" id="SUNJ01001381">
    <property type="protein sequence ID" value="TPP66830.1"/>
    <property type="molecule type" value="Genomic_DNA"/>
</dbReference>
<dbReference type="SMART" id="SM00396">
    <property type="entry name" value="ZnF_UBR1"/>
    <property type="match status" value="1"/>
</dbReference>
<evidence type="ECO:0000259" key="12">
    <source>
        <dbReference type="PROSITE" id="PS51157"/>
    </source>
</evidence>
<evidence type="ECO:0000256" key="5">
    <source>
        <dbReference type="ARBA" id="ARBA00022771"/>
    </source>
</evidence>
<dbReference type="STRING" id="46835.A0A504ZC60"/>
<evidence type="ECO:0000256" key="9">
    <source>
        <dbReference type="PROSITE-ProRule" id="PRU00508"/>
    </source>
</evidence>
<dbReference type="SUPFAM" id="SSF57850">
    <property type="entry name" value="RING/U-box"/>
    <property type="match status" value="1"/>
</dbReference>
<dbReference type="PROSITE" id="PS51157">
    <property type="entry name" value="ZF_UBR"/>
    <property type="match status" value="1"/>
</dbReference>
<gene>
    <name evidence="13" type="ORF">FGIG_00471</name>
</gene>
<dbReference type="GO" id="GO:0005737">
    <property type="term" value="C:cytoplasm"/>
    <property type="evidence" value="ECO:0007669"/>
    <property type="project" value="TreeGrafter"/>
</dbReference>
<dbReference type="GO" id="GO:0071596">
    <property type="term" value="P:ubiquitin-dependent protein catabolic process via the N-end rule pathway"/>
    <property type="evidence" value="ECO:0007669"/>
    <property type="project" value="UniProtKB-UniRule"/>
</dbReference>
<dbReference type="UniPathway" id="UPA00143"/>
<feature type="compositionally biased region" description="Low complexity" evidence="11">
    <location>
        <begin position="1649"/>
        <end position="1662"/>
    </location>
</feature>
<dbReference type="InterPro" id="IPR039164">
    <property type="entry name" value="UBR1-like"/>
</dbReference>
<dbReference type="Pfam" id="PF22960">
    <property type="entry name" value="WHD_UBR1"/>
    <property type="match status" value="1"/>
</dbReference>
<keyword evidence="3 10" id="KW-0808">Transferase</keyword>
<feature type="zinc finger region" description="UBR-type" evidence="9">
    <location>
        <begin position="105"/>
        <end position="176"/>
    </location>
</feature>
<evidence type="ECO:0000256" key="7">
    <source>
        <dbReference type="ARBA" id="ARBA00022833"/>
    </source>
</evidence>
<dbReference type="Pfam" id="PF02207">
    <property type="entry name" value="zf-UBR"/>
    <property type="match status" value="1"/>
</dbReference>
<comment type="pathway">
    <text evidence="2 10">Protein modification; protein ubiquitination.</text>
</comment>
<evidence type="ECO:0000256" key="3">
    <source>
        <dbReference type="ARBA" id="ARBA00022679"/>
    </source>
</evidence>
<comment type="catalytic activity">
    <reaction evidence="1 10">
        <text>S-ubiquitinyl-[E2 ubiquitin-conjugating enzyme]-L-cysteine + [acceptor protein]-L-lysine = [E2 ubiquitin-conjugating enzyme]-L-cysteine + N(6)-ubiquitinyl-[acceptor protein]-L-lysine.</text>
        <dbReference type="EC" id="2.3.2.27"/>
    </reaction>
</comment>
<reference evidence="13 14" key="1">
    <citation type="submission" date="2019-04" db="EMBL/GenBank/DDBJ databases">
        <title>Annotation for the trematode Fasciola gigantica.</title>
        <authorList>
            <person name="Choi Y.-J."/>
        </authorList>
    </citation>
    <scope>NUCLEOTIDE SEQUENCE [LARGE SCALE GENOMIC DNA]</scope>
    <source>
        <strain evidence="13">Uganda_cow_1</strain>
    </source>
</reference>
<dbReference type="InterPro" id="IPR044046">
    <property type="entry name" value="E3_ligase_UBR-like_C"/>
</dbReference>
<dbReference type="Proteomes" id="UP000316759">
    <property type="component" value="Unassembled WGS sequence"/>
</dbReference>
<keyword evidence="4 10" id="KW-0479">Metal-binding</keyword>
<feature type="compositionally biased region" description="Polar residues" evidence="11">
    <location>
        <begin position="1030"/>
        <end position="1045"/>
    </location>
</feature>
<sequence length="2374" mass="264226">MDFFDLPDAELKDADDFMTHVSNRHGLSKEAFRSRFCDACTSGNRSSSVFTAVMDIFSYDGFTADRYRMKKARMNSLTKFFEYLIAGDIGIETMGRKLKEFDYSARCSLVWTTNYFAYRCRTCGISPSMSLCSSCFTAGNHVGHDFNKFKSLAGGACDCGDSSVMKESGYCRYHGPDKINNRPSPPEELVAPLRCLLPRFLPALLYSLWDLCSCVDPTNLTDEVAPPLFVLHVLHACGWVTQKMIADVLIDRSIFDKLRSDCADTTAYKDYQLSVATNPGFSLPEIIRNQELSHRTLLDAFIFCTIKLRFPESLVTFLIGLLAVDEFKEEFVQSYLNHYTRIASTVMISARTRMVTEWSLQMNNRIVHISVQLFSGEDLALRMVRERNLHYLLVHCLLNMCICCRTRLDDRSNMVVNCDGPLIQNNVFWPFVSDLGNLVSHKSIVDVFVEDDEFLNSWTEVLRYMQFMNCFVMKEGNHIEYETMAFYHAITLEIEISANLMWNIWQHYRHPSERDRCVRYLSACLSCLGSLLGDLGRLFSPTPQGAHPMRSPLSFHLPLMRHVACFLSLAVMQHGADLSELLSSFLYPRPYLLRRFMNELANTLLGCQEVIVGYWIRNGQSLRQSITHYMQSQLCYSFIDLDIFALQVCATLLPPAYLLNALVDETRLLRGLNFHEELMNLVAPVKSRSLDRKPMALEAWLVNLCWVLDLRNNICLTEDELLKKELLCILAPEPRKRSDLSSLIPERCGINSSPSSLDELLKTVATYSAPTCDEASGSLISGHYYLRPSLWHTDFDPVFHSLRVTSRRETAVAMEKYRDHCRQRHGVVNPSTLWPPYRIPKPLPSNFLGLDHVLHSRHLHYLIFIQLSMFVYGDPIVTEDSLSMVVHLLDRALDTPCRQDARGRKCCVHAYNNRPILTEPMQIDDDDHPTSSQNRSARLGADDELTECTGARNNALDNFSYSDALGIENDISDVDHDDMDDEDEELHSSLAFFLNDLAWPNAKPGESSTPGQPDDLSRKRSKPRVGQFRYSPQTMRPPQWNSSLRNCPYQPRTGLHDNLGCWLIVRPTPYPHVALAPTMLATQTHPALSNRDPVVSVIPSLSSPDADGEKSSVLVDSILSLLVKAHARLHWSRVSGSADAIPKVAVGDRFADPNAAASQLSNAGGSSRALDELNVLEQVQGNNTESSYAARIAPRCVAVLGVGDNGSFTSPNSVWNVSNNVVSEMSAANITTGQAAPTAFSGLLTPETIAKLPPELRYFAAGPPAYLMSDERSLAERGLIKNSTYSAASGETIRCPDHPSTCCDGAENKQFQSCTQSKDFGDGAFWIERLLDKIVSRSHGNETALRLYLTRARQPFAPTVRILRLQPLDTFSSMQEDTKDPMSMNPYAGPMSQPITAAVSSEISLGPNSVLLENSSLPSPNAVALSTPTPGAAAATREERKRAAFERRKRLMEQMASKQKAFASTHLKDMELLNQSTDGQQDLVENTETVYECVICQTCGKPSSEDMVLLDMMCESGIMLHVRETPTFPELFGRQLTHAYGMATEMPLEREAFSLVAQRPPVSQLDSKADPLSDTVTCKTTIAPASSSGLAPTGTVGVSVLSTSFDPTAPFQTHPPAPIPTCTTPTLNPLLSSPPPQADTSVHGPFPAGSLTTGSSTTLTGPPSLTNHVAPYYLESRRWWSLALPSTLGKHLPLLRSGLLLQTCGHVVHRECFQRYRAQAANRTGPARNRNWFPCPLCRRDVHHLLPLIPTCSAEKERLMASGHSRSAQEHINTLINVLASLNPTGKSLWDDLNGAEDESTMEHRNLMSALIGDRFEATVLLRSQLECELAVLMSCPSQYQIVSRRCAWREFLCYLRRLYKYATDLQNCVHCLTDERAPFNADDTGQGEQVFALCQDPGDVLLSLMPHVWPREDLFLTLVSATFCLAYVRALLSALVNCADYTVARCGPKSPSEIASALVKKVSGPLASHIQHLIPYIQALEPVLANSIAVSDANDASSESERLRSHQLLRDAACLSEVQPLTESASSIGSPSFGYDQSLLEMRIVLRVLPLLRLAGLCRARWQANRNQDQAPTVSGATCGGLTPMGLPFVGQLTTSMNLTTNNPPQSPNSSSNYTNSDSTRVAHANITDEQRLLEFSDLCRTLSLDCGDTTVAVVAQVAQLAASRSGLYPSTDSDGIHLLSSRWFRQMQMDESSSSHIKQVVFRTSTNQSDSNSIDSLSIERLPALIEIGRQLYPPRLIRTPYSFDALFNALHVVSCDAVQHRFQENALCLICGRLLCTICTKLPTAMIEHAFTCEGFAGVMLEVNSSIVYVSLGPNMCDWGSVYLDAYGEEDLELRRGKPLFLNAERFALLENQWLSHSFRHVLKHWRLVSL</sequence>